<name>W1NVL2_AMBTC</name>
<dbReference type="AlphaFoldDB" id="W1NVL2"/>
<dbReference type="EMBL" id="KI395020">
    <property type="protein sequence ID" value="ERM99378.1"/>
    <property type="molecule type" value="Genomic_DNA"/>
</dbReference>
<proteinExistence type="predicted"/>
<gene>
    <name evidence="2" type="ORF">AMTR_s00235p00024180</name>
</gene>
<feature type="region of interest" description="Disordered" evidence="1">
    <location>
        <begin position="32"/>
        <end position="68"/>
    </location>
</feature>
<feature type="compositionally biased region" description="Basic residues" evidence="1">
    <location>
        <begin position="57"/>
        <end position="68"/>
    </location>
</feature>
<reference evidence="3" key="1">
    <citation type="journal article" date="2013" name="Science">
        <title>The Amborella genome and the evolution of flowering plants.</title>
        <authorList>
            <consortium name="Amborella Genome Project"/>
        </authorList>
    </citation>
    <scope>NUCLEOTIDE SEQUENCE [LARGE SCALE GENOMIC DNA]</scope>
</reference>
<protein>
    <submittedName>
        <fullName evidence="2">Uncharacterized protein</fullName>
    </submittedName>
</protein>
<organism evidence="2 3">
    <name type="scientific">Amborella trichopoda</name>
    <dbReference type="NCBI Taxonomy" id="13333"/>
    <lineage>
        <taxon>Eukaryota</taxon>
        <taxon>Viridiplantae</taxon>
        <taxon>Streptophyta</taxon>
        <taxon>Embryophyta</taxon>
        <taxon>Tracheophyta</taxon>
        <taxon>Spermatophyta</taxon>
        <taxon>Magnoliopsida</taxon>
        <taxon>Amborellales</taxon>
        <taxon>Amborellaceae</taxon>
        <taxon>Amborella</taxon>
    </lineage>
</organism>
<evidence type="ECO:0000256" key="1">
    <source>
        <dbReference type="SAM" id="MobiDB-lite"/>
    </source>
</evidence>
<evidence type="ECO:0000313" key="3">
    <source>
        <dbReference type="Proteomes" id="UP000017836"/>
    </source>
</evidence>
<dbReference type="HOGENOM" id="CLU_2797376_0_0_1"/>
<keyword evidence="3" id="KW-1185">Reference proteome</keyword>
<dbReference type="Gramene" id="ERM99378">
    <property type="protein sequence ID" value="ERM99378"/>
    <property type="gene ID" value="AMTR_s00235p00024180"/>
</dbReference>
<accession>W1NVL2</accession>
<evidence type="ECO:0000313" key="2">
    <source>
        <dbReference type="EMBL" id="ERM99378.1"/>
    </source>
</evidence>
<dbReference type="Proteomes" id="UP000017836">
    <property type="component" value="Unassembled WGS sequence"/>
</dbReference>
<sequence>MRHAFIESEMLNAKCEIERLVEVITRKKHELQLPDRTKAPSRTLGPDSQRLLLQGKAAKKHSHRDTSP</sequence>